<organism evidence="2 3">
    <name type="scientific">Aphis craccivora</name>
    <name type="common">Cowpea aphid</name>
    <dbReference type="NCBI Taxonomy" id="307492"/>
    <lineage>
        <taxon>Eukaryota</taxon>
        <taxon>Metazoa</taxon>
        <taxon>Ecdysozoa</taxon>
        <taxon>Arthropoda</taxon>
        <taxon>Hexapoda</taxon>
        <taxon>Insecta</taxon>
        <taxon>Pterygota</taxon>
        <taxon>Neoptera</taxon>
        <taxon>Paraneoptera</taxon>
        <taxon>Hemiptera</taxon>
        <taxon>Sternorrhyncha</taxon>
        <taxon>Aphidomorpha</taxon>
        <taxon>Aphidoidea</taxon>
        <taxon>Aphididae</taxon>
        <taxon>Aphidini</taxon>
        <taxon>Aphis</taxon>
        <taxon>Aphis</taxon>
    </lineage>
</organism>
<name>A0A6G0W4M8_APHCR</name>
<comment type="caution">
    <text evidence="2">The sequence shown here is derived from an EMBL/GenBank/DDBJ whole genome shotgun (WGS) entry which is preliminary data.</text>
</comment>
<dbReference type="InterPro" id="IPR006579">
    <property type="entry name" value="Pre_C2HC_dom"/>
</dbReference>
<accession>A0A6G0W4M8</accession>
<evidence type="ECO:0000259" key="1">
    <source>
        <dbReference type="Pfam" id="PF07530"/>
    </source>
</evidence>
<feature type="domain" description="Pre-C2HC" evidence="1">
    <location>
        <begin position="110"/>
        <end position="146"/>
    </location>
</feature>
<dbReference type="AlphaFoldDB" id="A0A6G0W4M8"/>
<gene>
    <name evidence="2" type="ORF">FWK35_00038499</name>
</gene>
<proteinExistence type="predicted"/>
<dbReference type="OrthoDB" id="6623677at2759"/>
<keyword evidence="3" id="KW-1185">Reference proteome</keyword>
<sequence length="157" mass="17996">MDISTEQPPEINSDTNIVKINLPPSIFIEAQLNYNELCLKLTELTNASSFNCKSTTKGVKIQTFSSDSYRSVIKYLKEESASFHTFQSKENKPYRIVIRNLHPTTDLNYISKELSKLGFQVKNITNVLYKSTKTPLTLFFVDLEQSRHIQINTSLLL</sequence>
<dbReference type="EMBL" id="VUJU01009115">
    <property type="protein sequence ID" value="KAF0721928.1"/>
    <property type="molecule type" value="Genomic_DNA"/>
</dbReference>
<reference evidence="2 3" key="1">
    <citation type="submission" date="2019-08" db="EMBL/GenBank/DDBJ databases">
        <title>Whole genome of Aphis craccivora.</title>
        <authorList>
            <person name="Voronova N.V."/>
            <person name="Shulinski R.S."/>
            <person name="Bandarenka Y.V."/>
            <person name="Zhorov D.G."/>
            <person name="Warner D."/>
        </authorList>
    </citation>
    <scope>NUCLEOTIDE SEQUENCE [LARGE SCALE GENOMIC DNA]</scope>
    <source>
        <strain evidence="2">180601</strain>
        <tissue evidence="2">Whole Body</tissue>
    </source>
</reference>
<dbReference type="Pfam" id="PF07530">
    <property type="entry name" value="PRE_C2HC"/>
    <property type="match status" value="1"/>
</dbReference>
<evidence type="ECO:0000313" key="3">
    <source>
        <dbReference type="Proteomes" id="UP000478052"/>
    </source>
</evidence>
<protein>
    <recommendedName>
        <fullName evidence="1">Pre-C2HC domain-containing protein</fullName>
    </recommendedName>
</protein>
<evidence type="ECO:0000313" key="2">
    <source>
        <dbReference type="EMBL" id="KAF0721928.1"/>
    </source>
</evidence>
<dbReference type="Proteomes" id="UP000478052">
    <property type="component" value="Unassembled WGS sequence"/>
</dbReference>